<keyword evidence="6" id="KW-1185">Reference proteome</keyword>
<dbReference type="PANTHER" id="PTHR44591:SF14">
    <property type="entry name" value="PROTEIN PILG"/>
    <property type="match status" value="1"/>
</dbReference>
<dbReference type="InterPro" id="IPR011006">
    <property type="entry name" value="CheY-like_superfamily"/>
</dbReference>
<dbReference type="SMART" id="SM00448">
    <property type="entry name" value="REC"/>
    <property type="match status" value="1"/>
</dbReference>
<dbReference type="SUPFAM" id="SSF52172">
    <property type="entry name" value="CheY-like"/>
    <property type="match status" value="1"/>
</dbReference>
<accession>A0A929F5W6</accession>
<dbReference type="Pfam" id="PF00072">
    <property type="entry name" value="Response_reg"/>
    <property type="match status" value="1"/>
</dbReference>
<evidence type="ECO:0000313" key="6">
    <source>
        <dbReference type="Proteomes" id="UP000615026"/>
    </source>
</evidence>
<dbReference type="InterPro" id="IPR001789">
    <property type="entry name" value="Sig_transdc_resp-reg_receiver"/>
</dbReference>
<gene>
    <name evidence="5" type="ORF">IQ260_14365</name>
</gene>
<dbReference type="Gene3D" id="3.40.50.2300">
    <property type="match status" value="1"/>
</dbReference>
<dbReference type="PROSITE" id="PS50110">
    <property type="entry name" value="RESPONSE_REGULATORY"/>
    <property type="match status" value="1"/>
</dbReference>
<dbReference type="AlphaFoldDB" id="A0A929F5W6"/>
<evidence type="ECO:0000256" key="1">
    <source>
        <dbReference type="ARBA" id="ARBA00022553"/>
    </source>
</evidence>
<evidence type="ECO:0000259" key="4">
    <source>
        <dbReference type="PROSITE" id="PS50110"/>
    </source>
</evidence>
<reference evidence="5" key="1">
    <citation type="submission" date="2020-10" db="EMBL/GenBank/DDBJ databases">
        <authorList>
            <person name="Castelo-Branco R."/>
            <person name="Eusebio N."/>
            <person name="Adriana R."/>
            <person name="Vieira A."/>
            <person name="Brugerolle De Fraissinette N."/>
            <person name="Rezende De Castro R."/>
            <person name="Schneider M.P."/>
            <person name="Vasconcelos V."/>
            <person name="Leao P.N."/>
        </authorList>
    </citation>
    <scope>NUCLEOTIDE SEQUENCE</scope>
    <source>
        <strain evidence="5">LEGE 11479</strain>
    </source>
</reference>
<dbReference type="Proteomes" id="UP000615026">
    <property type="component" value="Unassembled WGS sequence"/>
</dbReference>
<comment type="caution">
    <text evidence="5">The sequence shown here is derived from an EMBL/GenBank/DDBJ whole genome shotgun (WGS) entry which is preliminary data.</text>
</comment>
<protein>
    <submittedName>
        <fullName evidence="5">Response regulator</fullName>
    </submittedName>
</protein>
<dbReference type="EMBL" id="JADEXP010000122">
    <property type="protein sequence ID" value="MBE9067835.1"/>
    <property type="molecule type" value="Genomic_DNA"/>
</dbReference>
<dbReference type="InterPro" id="IPR050595">
    <property type="entry name" value="Bact_response_regulator"/>
</dbReference>
<dbReference type="GO" id="GO:0000160">
    <property type="term" value="P:phosphorelay signal transduction system"/>
    <property type="evidence" value="ECO:0007669"/>
    <property type="project" value="UniProtKB-KW"/>
</dbReference>
<proteinExistence type="predicted"/>
<dbReference type="CDD" id="cd17574">
    <property type="entry name" value="REC_OmpR"/>
    <property type="match status" value="1"/>
</dbReference>
<keyword evidence="2" id="KW-0902">Two-component regulatory system</keyword>
<sequence>MGIALVVDDSKTILEMLAKCLVQDGLTVMTATNGTDAMAQLDIQTPDIIVLDVVLPDRSGFEICRDLKAEESTSSIPIIICSTKDTDMDKFWGKKQGADAYLTKPIDQAELSKTVKQLIGH</sequence>
<feature type="domain" description="Response regulatory" evidence="4">
    <location>
        <begin position="3"/>
        <end position="119"/>
    </location>
</feature>
<keyword evidence="1 3" id="KW-0597">Phosphoprotein</keyword>
<organism evidence="5 6">
    <name type="scientific">Leptolyngbya cf. ectocarpi LEGE 11479</name>
    <dbReference type="NCBI Taxonomy" id="1828722"/>
    <lineage>
        <taxon>Bacteria</taxon>
        <taxon>Bacillati</taxon>
        <taxon>Cyanobacteriota</taxon>
        <taxon>Cyanophyceae</taxon>
        <taxon>Leptolyngbyales</taxon>
        <taxon>Leptolyngbyaceae</taxon>
        <taxon>Leptolyngbya group</taxon>
        <taxon>Leptolyngbya</taxon>
    </lineage>
</organism>
<evidence type="ECO:0000256" key="2">
    <source>
        <dbReference type="ARBA" id="ARBA00023012"/>
    </source>
</evidence>
<evidence type="ECO:0000256" key="3">
    <source>
        <dbReference type="PROSITE-ProRule" id="PRU00169"/>
    </source>
</evidence>
<dbReference type="PANTHER" id="PTHR44591">
    <property type="entry name" value="STRESS RESPONSE REGULATOR PROTEIN 1"/>
    <property type="match status" value="1"/>
</dbReference>
<evidence type="ECO:0000313" key="5">
    <source>
        <dbReference type="EMBL" id="MBE9067835.1"/>
    </source>
</evidence>
<feature type="modified residue" description="4-aspartylphosphate" evidence="3">
    <location>
        <position position="52"/>
    </location>
</feature>
<name>A0A929F5W6_LEPEC</name>